<evidence type="ECO:0000313" key="2">
    <source>
        <dbReference type="EMBL" id="SPJ79902.1"/>
    </source>
</evidence>
<dbReference type="AlphaFoldDB" id="A0AAE8MDV3"/>
<sequence>MAGEPSEVAETTQPKTLSRKARRRAEKEQKREEKIMEAAARHGERQEAYWNMSVEERKAADPYYMEIEHEITNDEIIDRLMNYWEE</sequence>
<dbReference type="Proteomes" id="UP001187734">
    <property type="component" value="Unassembled WGS sequence"/>
</dbReference>
<feature type="region of interest" description="Disordered" evidence="1">
    <location>
        <begin position="1"/>
        <end position="32"/>
    </location>
</feature>
<proteinExistence type="predicted"/>
<evidence type="ECO:0000256" key="1">
    <source>
        <dbReference type="SAM" id="MobiDB-lite"/>
    </source>
</evidence>
<accession>A0AAE8MDV3</accession>
<comment type="caution">
    <text evidence="2">The sequence shown here is derived from an EMBL/GenBank/DDBJ whole genome shotgun (WGS) entry which is preliminary data.</text>
</comment>
<name>A0AAE8MDV3_9HYPO</name>
<gene>
    <name evidence="2" type="ORF">FTOL_08293</name>
</gene>
<keyword evidence="3" id="KW-1185">Reference proteome</keyword>
<evidence type="ECO:0000313" key="3">
    <source>
        <dbReference type="Proteomes" id="UP001187734"/>
    </source>
</evidence>
<protein>
    <submittedName>
        <fullName evidence="2">Uncharacterized protein</fullName>
    </submittedName>
</protein>
<reference evidence="2" key="1">
    <citation type="submission" date="2018-03" db="EMBL/GenBank/DDBJ databases">
        <authorList>
            <person name="Guldener U."/>
        </authorList>
    </citation>
    <scope>NUCLEOTIDE SEQUENCE</scope>
</reference>
<dbReference type="EMBL" id="ONZP01000288">
    <property type="protein sequence ID" value="SPJ79902.1"/>
    <property type="molecule type" value="Genomic_DNA"/>
</dbReference>
<organism evidence="2 3">
    <name type="scientific">Fusarium torulosum</name>
    <dbReference type="NCBI Taxonomy" id="33205"/>
    <lineage>
        <taxon>Eukaryota</taxon>
        <taxon>Fungi</taxon>
        <taxon>Dikarya</taxon>
        <taxon>Ascomycota</taxon>
        <taxon>Pezizomycotina</taxon>
        <taxon>Sordariomycetes</taxon>
        <taxon>Hypocreomycetidae</taxon>
        <taxon>Hypocreales</taxon>
        <taxon>Nectriaceae</taxon>
        <taxon>Fusarium</taxon>
    </lineage>
</organism>